<dbReference type="AlphaFoldDB" id="T1CIM3"/>
<comment type="caution">
    <text evidence="1">The sequence shown here is derived from an EMBL/GenBank/DDBJ whole genome shotgun (WGS) entry which is preliminary data.</text>
</comment>
<organism evidence="1 2">
    <name type="scientific">Porphyromonas crevioricanis JCM 15906</name>
    <dbReference type="NCBI Taxonomy" id="1305617"/>
    <lineage>
        <taxon>Bacteria</taxon>
        <taxon>Pseudomonadati</taxon>
        <taxon>Bacteroidota</taxon>
        <taxon>Bacteroidia</taxon>
        <taxon>Bacteroidales</taxon>
        <taxon>Porphyromonadaceae</taxon>
        <taxon>Porphyromonas</taxon>
    </lineage>
</organism>
<name>T1CIM3_9PORP</name>
<reference evidence="1 2" key="2">
    <citation type="journal article" date="2013" name="Genome Announc.">
        <title>Draft Genome Sequences of Porphyromonas crevioricanis JCM 15906T and Porphyromonas cansulci JCM 13913T Isolated from a Canine Oral Cavity.</title>
        <authorList>
            <person name="Sakamoto M."/>
            <person name="Tanaka N."/>
            <person name="Shiwa Y."/>
            <person name="Yoshikawa H."/>
            <person name="Ohkuma M."/>
        </authorList>
    </citation>
    <scope>NUCLEOTIDE SEQUENCE [LARGE SCALE GENOMIC DNA]</scope>
    <source>
        <strain evidence="1 2">JCM 15906</strain>
    </source>
</reference>
<evidence type="ECO:0000313" key="2">
    <source>
        <dbReference type="Proteomes" id="UP000018031"/>
    </source>
</evidence>
<reference evidence="2" key="1">
    <citation type="journal article" date="2013" name="Genome">
        <title>Draft Genome Sequences of Porphyromonas crevioricanis JCM 15906T and Porphyromonas cansulci JCM 13913T Isolated from a Canine Oral Cavity.</title>
        <authorList>
            <person name="Sakamoto M."/>
            <person name="Tanaka N."/>
            <person name="Shiwa Y."/>
            <person name="Yoshikawa H."/>
            <person name="Ohkuma M."/>
        </authorList>
    </citation>
    <scope>NUCLEOTIDE SEQUENCE [LARGE SCALE GENOMIC DNA]</scope>
    <source>
        <strain evidence="2">JCM 15906</strain>
    </source>
</reference>
<gene>
    <name evidence="1" type="ORF">PORCRE_1718</name>
</gene>
<proteinExistence type="predicted"/>
<accession>T1CIM3</accession>
<dbReference type="EMBL" id="BAOU01000050">
    <property type="protein sequence ID" value="GAD06001.1"/>
    <property type="molecule type" value="Genomic_DNA"/>
</dbReference>
<sequence length="46" mass="4888">MNCAFGVCLDLIGGETLASNQSLYLTVKKYKAAPKCISGSTSYLQV</sequence>
<protein>
    <submittedName>
        <fullName evidence="1">Uncharacterized protein</fullName>
    </submittedName>
</protein>
<dbReference type="Proteomes" id="UP000018031">
    <property type="component" value="Unassembled WGS sequence"/>
</dbReference>
<evidence type="ECO:0000313" key="1">
    <source>
        <dbReference type="EMBL" id="GAD06001.1"/>
    </source>
</evidence>